<evidence type="ECO:0000313" key="3">
    <source>
        <dbReference type="Proteomes" id="UP001595796"/>
    </source>
</evidence>
<name>A0ABV9Z4W6_9HYPH</name>
<organism evidence="2 3">
    <name type="scientific">Flaviflagellibacter deserti</name>
    <dbReference type="NCBI Taxonomy" id="2267266"/>
    <lineage>
        <taxon>Bacteria</taxon>
        <taxon>Pseudomonadati</taxon>
        <taxon>Pseudomonadota</taxon>
        <taxon>Alphaproteobacteria</taxon>
        <taxon>Hyphomicrobiales</taxon>
        <taxon>Flaviflagellibacter</taxon>
    </lineage>
</organism>
<reference evidence="3" key="1">
    <citation type="journal article" date="2019" name="Int. J. Syst. Evol. Microbiol.">
        <title>The Global Catalogue of Microorganisms (GCM) 10K type strain sequencing project: providing services to taxonomists for standard genome sequencing and annotation.</title>
        <authorList>
            <consortium name="The Broad Institute Genomics Platform"/>
            <consortium name="The Broad Institute Genome Sequencing Center for Infectious Disease"/>
            <person name="Wu L."/>
            <person name="Ma J."/>
        </authorList>
    </citation>
    <scope>NUCLEOTIDE SEQUENCE [LARGE SCALE GENOMIC DNA]</scope>
    <source>
        <strain evidence="3">CGMCC 1.16444</strain>
    </source>
</reference>
<evidence type="ECO:0000313" key="2">
    <source>
        <dbReference type="EMBL" id="MFC5068740.1"/>
    </source>
</evidence>
<keyword evidence="3" id="KW-1185">Reference proteome</keyword>
<protein>
    <submittedName>
        <fullName evidence="2">GNAT family N-acetyltransferase</fullName>
    </submittedName>
</protein>
<evidence type="ECO:0000259" key="1">
    <source>
        <dbReference type="Pfam" id="PF13480"/>
    </source>
</evidence>
<dbReference type="RefSeq" id="WP_114956070.1">
    <property type="nucleotide sequence ID" value="NZ_JBHSJF010000006.1"/>
</dbReference>
<dbReference type="Pfam" id="PF13480">
    <property type="entry name" value="Acetyltransf_6"/>
    <property type="match status" value="1"/>
</dbReference>
<dbReference type="Proteomes" id="UP001595796">
    <property type="component" value="Unassembled WGS sequence"/>
</dbReference>
<proteinExistence type="predicted"/>
<comment type="caution">
    <text evidence="2">The sequence shown here is derived from an EMBL/GenBank/DDBJ whole genome shotgun (WGS) entry which is preliminary data.</text>
</comment>
<dbReference type="SUPFAM" id="SSF55729">
    <property type="entry name" value="Acyl-CoA N-acyltransferases (Nat)"/>
    <property type="match status" value="1"/>
</dbReference>
<accession>A0ABV9Z4W6</accession>
<gene>
    <name evidence="2" type="ORF">ACFPFW_12045</name>
</gene>
<dbReference type="InterPro" id="IPR038740">
    <property type="entry name" value="BioF2-like_GNAT_dom"/>
</dbReference>
<dbReference type="InterPro" id="IPR016181">
    <property type="entry name" value="Acyl_CoA_acyltransferase"/>
</dbReference>
<dbReference type="EMBL" id="JBHSJF010000006">
    <property type="protein sequence ID" value="MFC5068740.1"/>
    <property type="molecule type" value="Genomic_DNA"/>
</dbReference>
<sequence length="390" mass="44233">MLDLKWTVAHSFSEVENDWRDLEKRALITPFQQFDWHKTVTLSANTERAFVVVRDKSNVQAIFPLMIRKSFGVRVLQWHGDDWTDYFLPVIEKNLFRTLAPNDVDAIWKRLRSLTGDPSATLLYRQPAQVSGAPNPFAQWSAHSEGMPAFALNLGTDWETFYTAMHSGGTRRGLKEKRRRLDGEGNIEFVRFTEPQALRENLHRIFKWKSDQLDARGANNPFVDPQERDLIVSRMLAGGEVWHLYGIQRDGHTIALNLTLAGPVSWLLYQMAHEEGPHTKHSPGRLLLNHVLEQATIAGTPLFDFSRGEVGVKKEICDVELDLIRTIKAHSPAGVPFAAFEAAKLHAKRTIKQSPKLLDLAFQANRARKKLFTKSSEAFGVTTETSTKAL</sequence>
<feature type="domain" description="BioF2-like acetyltransferase" evidence="1">
    <location>
        <begin position="170"/>
        <end position="309"/>
    </location>
</feature>